<reference evidence="1 2" key="1">
    <citation type="submission" date="2017-09" db="EMBL/GenBank/DDBJ databases">
        <title>Depth-based differentiation of microbial function through sediment-hosted aquifers and enrichment of novel symbionts in the deep terrestrial subsurface.</title>
        <authorList>
            <person name="Probst A.J."/>
            <person name="Ladd B."/>
            <person name="Jarett J.K."/>
            <person name="Geller-Mcgrath D.E."/>
            <person name="Sieber C.M."/>
            <person name="Emerson J.B."/>
            <person name="Anantharaman K."/>
            <person name="Thomas B.C."/>
            <person name="Malmstrom R."/>
            <person name="Stieglmeier M."/>
            <person name="Klingl A."/>
            <person name="Woyke T."/>
            <person name="Ryan C.M."/>
            <person name="Banfield J.F."/>
        </authorList>
    </citation>
    <scope>NUCLEOTIDE SEQUENCE [LARGE SCALE GENOMIC DNA]</scope>
    <source>
        <strain evidence="1">CG10_big_fil_rev_8_21_14_0_10_45_14</strain>
    </source>
</reference>
<name>A0A2H0RIH0_9BACT</name>
<evidence type="ECO:0008006" key="3">
    <source>
        <dbReference type="Google" id="ProtNLM"/>
    </source>
</evidence>
<organism evidence="1 2">
    <name type="scientific">Candidatus Vogelbacteria bacterium CG10_big_fil_rev_8_21_14_0_10_45_14</name>
    <dbReference type="NCBI Taxonomy" id="1975042"/>
    <lineage>
        <taxon>Bacteria</taxon>
        <taxon>Candidatus Vogeliibacteriota</taxon>
    </lineage>
</organism>
<dbReference type="PANTHER" id="PTHR33988:SF2">
    <property type="entry name" value="ENDORIBONUCLEASE MAZF"/>
    <property type="match status" value="1"/>
</dbReference>
<evidence type="ECO:0000313" key="1">
    <source>
        <dbReference type="EMBL" id="PIR46257.1"/>
    </source>
</evidence>
<comment type="caution">
    <text evidence="1">The sequence shown here is derived from an EMBL/GenBank/DDBJ whole genome shotgun (WGS) entry which is preliminary data.</text>
</comment>
<dbReference type="GO" id="GO:0003677">
    <property type="term" value="F:DNA binding"/>
    <property type="evidence" value="ECO:0007669"/>
    <property type="project" value="InterPro"/>
</dbReference>
<accession>A0A2H0RIH0</accession>
<dbReference type="EMBL" id="PCYL01000048">
    <property type="protein sequence ID" value="PIR46257.1"/>
    <property type="molecule type" value="Genomic_DNA"/>
</dbReference>
<dbReference type="GO" id="GO:0006402">
    <property type="term" value="P:mRNA catabolic process"/>
    <property type="evidence" value="ECO:0007669"/>
    <property type="project" value="TreeGrafter"/>
</dbReference>
<gene>
    <name evidence="1" type="ORF">COV07_04505</name>
</gene>
<dbReference type="PANTHER" id="PTHR33988">
    <property type="entry name" value="ENDORIBONUCLEASE MAZF-RELATED"/>
    <property type="match status" value="1"/>
</dbReference>
<dbReference type="Proteomes" id="UP000230833">
    <property type="component" value="Unassembled WGS sequence"/>
</dbReference>
<dbReference type="AlphaFoldDB" id="A0A2H0RIH0"/>
<dbReference type="SUPFAM" id="SSF50118">
    <property type="entry name" value="Cell growth inhibitor/plasmid maintenance toxic component"/>
    <property type="match status" value="1"/>
</dbReference>
<protein>
    <recommendedName>
        <fullName evidence="3">Toxin-antitoxin system protein</fullName>
    </recommendedName>
</protein>
<dbReference type="Pfam" id="PF02452">
    <property type="entry name" value="PemK_toxin"/>
    <property type="match status" value="1"/>
</dbReference>
<sequence>MVTLKDVQKDFDNWNIKKKKLQTSVFHAFVHRREVWWCSLGLNIGFEEDGKNELFERPVLILKKFNNDVVLVIPITSQVKQNKYHICFQHQNKNYSVVISQIRLIRTKRLQRYMYRISDEATFKQIREAVGSMI</sequence>
<dbReference type="GO" id="GO:0016075">
    <property type="term" value="P:rRNA catabolic process"/>
    <property type="evidence" value="ECO:0007669"/>
    <property type="project" value="TreeGrafter"/>
</dbReference>
<dbReference type="Gene3D" id="2.30.30.110">
    <property type="match status" value="1"/>
</dbReference>
<dbReference type="InterPro" id="IPR011067">
    <property type="entry name" value="Plasmid_toxin/cell-grow_inhib"/>
</dbReference>
<dbReference type="InterPro" id="IPR003477">
    <property type="entry name" value="PemK-like"/>
</dbReference>
<evidence type="ECO:0000313" key="2">
    <source>
        <dbReference type="Proteomes" id="UP000230833"/>
    </source>
</evidence>
<dbReference type="GO" id="GO:0004521">
    <property type="term" value="F:RNA endonuclease activity"/>
    <property type="evidence" value="ECO:0007669"/>
    <property type="project" value="TreeGrafter"/>
</dbReference>
<proteinExistence type="predicted"/>